<sequence length="37" mass="4367">MAKKNVITLDKNISTYFIKEVALKSNLFFVKTRYENV</sequence>
<protein>
    <submittedName>
        <fullName evidence="1">Uncharacterized protein</fullName>
    </submittedName>
</protein>
<proteinExistence type="predicted"/>
<gene>
    <name evidence="1" type="ORF">JCM19302_1155</name>
</gene>
<accession>A0A090W879</accession>
<name>A0A090W879_9FLAO</name>
<comment type="caution">
    <text evidence="1">The sequence shown here is derived from an EMBL/GenBank/DDBJ whole genome shotgun (WGS) entry which is preliminary data.</text>
</comment>
<organism evidence="1 2">
    <name type="scientific">Jejuia pallidilutea</name>
    <dbReference type="NCBI Taxonomy" id="504487"/>
    <lineage>
        <taxon>Bacteria</taxon>
        <taxon>Pseudomonadati</taxon>
        <taxon>Bacteroidota</taxon>
        <taxon>Flavobacteriia</taxon>
        <taxon>Flavobacteriales</taxon>
        <taxon>Flavobacteriaceae</taxon>
        <taxon>Jejuia</taxon>
    </lineage>
</organism>
<reference evidence="1 2" key="1">
    <citation type="journal article" date="2014" name="Genome Announc.">
        <title>Draft Genome Sequence of Marine Flavobacterium Jejuia pallidilutea Strain 11shimoA1 and Pigmentation Mutants.</title>
        <authorList>
            <person name="Takatani N."/>
            <person name="Nakanishi M."/>
            <person name="Meirelles P."/>
            <person name="Mino S."/>
            <person name="Suda W."/>
            <person name="Oshima K."/>
            <person name="Hattori M."/>
            <person name="Ohkuma M."/>
            <person name="Hosokawa M."/>
            <person name="Miyashita K."/>
            <person name="Thompson F.L."/>
            <person name="Niwa A."/>
            <person name="Sawabe T."/>
            <person name="Sawabe T."/>
        </authorList>
    </citation>
    <scope>NUCLEOTIDE SEQUENCE [LARGE SCALE GENOMIC DNA]</scope>
    <source>
        <strain evidence="2">JCM19302</strain>
    </source>
</reference>
<dbReference type="Proteomes" id="UP000029646">
    <property type="component" value="Unassembled WGS sequence"/>
</dbReference>
<evidence type="ECO:0000313" key="1">
    <source>
        <dbReference type="EMBL" id="GAL72393.1"/>
    </source>
</evidence>
<dbReference type="AlphaFoldDB" id="A0A090W879"/>
<dbReference type="EMBL" id="BBNS01000024">
    <property type="protein sequence ID" value="GAL72393.1"/>
    <property type="molecule type" value="Genomic_DNA"/>
</dbReference>
<evidence type="ECO:0000313" key="2">
    <source>
        <dbReference type="Proteomes" id="UP000029646"/>
    </source>
</evidence>